<dbReference type="GO" id="GO:0005739">
    <property type="term" value="C:mitochondrion"/>
    <property type="evidence" value="ECO:0007669"/>
    <property type="project" value="TreeGrafter"/>
</dbReference>
<dbReference type="SUPFAM" id="SSF52540">
    <property type="entry name" value="P-loop containing nucleoside triphosphate hydrolases"/>
    <property type="match status" value="1"/>
</dbReference>
<dbReference type="Proteomes" id="UP000774326">
    <property type="component" value="Unassembled WGS sequence"/>
</dbReference>
<keyword evidence="3" id="KW-0460">Magnesium</keyword>
<evidence type="ECO:0000256" key="4">
    <source>
        <dbReference type="ARBA" id="ARBA00023134"/>
    </source>
</evidence>
<dbReference type="Gene3D" id="3.40.50.300">
    <property type="entry name" value="P-loop containing nucleotide triphosphate hydrolases"/>
    <property type="match status" value="1"/>
</dbReference>
<dbReference type="OrthoDB" id="391988at2759"/>
<dbReference type="EMBL" id="JAEUBG010000334">
    <property type="protein sequence ID" value="KAH3688487.1"/>
    <property type="molecule type" value="Genomic_DNA"/>
</dbReference>
<name>A0A9P8QCE2_WICPI</name>
<dbReference type="PROSITE" id="PS51706">
    <property type="entry name" value="G_ENGB"/>
    <property type="match status" value="1"/>
</dbReference>
<reference evidence="6" key="2">
    <citation type="submission" date="2021-01" db="EMBL/GenBank/DDBJ databases">
        <authorList>
            <person name="Schikora-Tamarit M.A."/>
        </authorList>
    </citation>
    <scope>NUCLEOTIDE SEQUENCE</scope>
    <source>
        <strain evidence="6">CBS2887</strain>
    </source>
</reference>
<dbReference type="CDD" id="cd01876">
    <property type="entry name" value="YihA_EngB"/>
    <property type="match status" value="1"/>
</dbReference>
<dbReference type="InterPro" id="IPR006073">
    <property type="entry name" value="GTP-bd"/>
</dbReference>
<dbReference type="InterPro" id="IPR027417">
    <property type="entry name" value="P-loop_NTPase"/>
</dbReference>
<evidence type="ECO:0000313" key="7">
    <source>
        <dbReference type="Proteomes" id="UP000774326"/>
    </source>
</evidence>
<comment type="caution">
    <text evidence="6">The sequence shown here is derived from an EMBL/GenBank/DDBJ whole genome shotgun (WGS) entry which is preliminary data.</text>
</comment>
<accession>A0A9P8QCE2</accession>
<dbReference type="InterPro" id="IPR030393">
    <property type="entry name" value="G_ENGB_dom"/>
</dbReference>
<keyword evidence="4" id="KW-0342">GTP-binding</keyword>
<keyword evidence="1" id="KW-0479">Metal-binding</keyword>
<evidence type="ECO:0000256" key="2">
    <source>
        <dbReference type="ARBA" id="ARBA00022741"/>
    </source>
</evidence>
<protein>
    <recommendedName>
        <fullName evidence="5">EngB-type G domain-containing protein</fullName>
    </recommendedName>
</protein>
<dbReference type="InterPro" id="IPR052279">
    <property type="entry name" value="EngB_GTPase"/>
</dbReference>
<organism evidence="6 7">
    <name type="scientific">Wickerhamomyces pijperi</name>
    <name type="common">Yeast</name>
    <name type="synonym">Pichia pijperi</name>
    <dbReference type="NCBI Taxonomy" id="599730"/>
    <lineage>
        <taxon>Eukaryota</taxon>
        <taxon>Fungi</taxon>
        <taxon>Dikarya</taxon>
        <taxon>Ascomycota</taxon>
        <taxon>Saccharomycotina</taxon>
        <taxon>Saccharomycetes</taxon>
        <taxon>Phaffomycetales</taxon>
        <taxon>Wickerhamomycetaceae</taxon>
        <taxon>Wickerhamomyces</taxon>
    </lineage>
</organism>
<dbReference type="PANTHER" id="PTHR46498:SF1">
    <property type="entry name" value="GTP-BINDING PROTEIN 8"/>
    <property type="match status" value="1"/>
</dbReference>
<dbReference type="GO" id="GO:0005525">
    <property type="term" value="F:GTP binding"/>
    <property type="evidence" value="ECO:0007669"/>
    <property type="project" value="UniProtKB-KW"/>
</dbReference>
<evidence type="ECO:0000256" key="1">
    <source>
        <dbReference type="ARBA" id="ARBA00022723"/>
    </source>
</evidence>
<keyword evidence="7" id="KW-1185">Reference proteome</keyword>
<keyword evidence="2" id="KW-0547">Nucleotide-binding</keyword>
<dbReference type="AlphaFoldDB" id="A0A9P8QCE2"/>
<dbReference type="GO" id="GO:0046872">
    <property type="term" value="F:metal ion binding"/>
    <property type="evidence" value="ECO:0007669"/>
    <property type="project" value="UniProtKB-KW"/>
</dbReference>
<gene>
    <name evidence="6" type="ORF">WICPIJ_000525</name>
</gene>
<evidence type="ECO:0000256" key="3">
    <source>
        <dbReference type="ARBA" id="ARBA00022842"/>
    </source>
</evidence>
<dbReference type="PANTHER" id="PTHR46498">
    <property type="entry name" value="GTP-BINDING PROTEIN 8"/>
    <property type="match status" value="1"/>
</dbReference>
<feature type="domain" description="EngB-type G" evidence="5">
    <location>
        <begin position="96"/>
        <end position="276"/>
    </location>
</feature>
<sequence length="286" mass="32551">MNGIRQFSRFSVALNKANPLHQLNPKHRSSFQQPLPKVKEIQAINAFFNNCLIKLNWTTAKFEDIPGELERQKKSEALQEYTTNNPTETTAKPKTSLPEILFIGKTNVGKSSLINSLLTNIKDKNPPEIVFASKKAGFTQTLNCFNVANRFKLIDSPGYGMKGTSQQGEQILKYMQNRNELKRVYLLVGAKEGFNDNDYMIIDLLQSLGLPFEIVFTKVDKLKSESQLLTNLQELNEQFPGMDYSLIFTNTEITKKFEKKLGIEELRVSIFQTCGLDYNVKPLKPT</sequence>
<dbReference type="Pfam" id="PF01926">
    <property type="entry name" value="MMR_HSR1"/>
    <property type="match status" value="1"/>
</dbReference>
<evidence type="ECO:0000259" key="5">
    <source>
        <dbReference type="PROSITE" id="PS51706"/>
    </source>
</evidence>
<evidence type="ECO:0000313" key="6">
    <source>
        <dbReference type="EMBL" id="KAH3688487.1"/>
    </source>
</evidence>
<reference evidence="6" key="1">
    <citation type="journal article" date="2021" name="Open Biol.">
        <title>Shared evolutionary footprints suggest mitochondrial oxidative damage underlies multiple complex I losses in fungi.</title>
        <authorList>
            <person name="Schikora-Tamarit M.A."/>
            <person name="Marcet-Houben M."/>
            <person name="Nosek J."/>
            <person name="Gabaldon T."/>
        </authorList>
    </citation>
    <scope>NUCLEOTIDE SEQUENCE</scope>
    <source>
        <strain evidence="6">CBS2887</strain>
    </source>
</reference>
<proteinExistence type="predicted"/>